<keyword evidence="3" id="KW-1185">Reference proteome</keyword>
<comment type="caution">
    <text evidence="2">The sequence shown here is derived from an EMBL/GenBank/DDBJ whole genome shotgun (WGS) entry which is preliminary data.</text>
</comment>
<evidence type="ECO:0000313" key="2">
    <source>
        <dbReference type="EMBL" id="KAL2493464.1"/>
    </source>
</evidence>
<feature type="region of interest" description="Disordered" evidence="1">
    <location>
        <begin position="1"/>
        <end position="22"/>
    </location>
</feature>
<proteinExistence type="predicted"/>
<dbReference type="EMBL" id="JBFOLK010000008">
    <property type="protein sequence ID" value="KAL2493464.1"/>
    <property type="molecule type" value="Genomic_DNA"/>
</dbReference>
<evidence type="ECO:0000256" key="1">
    <source>
        <dbReference type="SAM" id="MobiDB-lite"/>
    </source>
</evidence>
<organism evidence="2 3">
    <name type="scientific">Abeliophyllum distichum</name>
    <dbReference type="NCBI Taxonomy" id="126358"/>
    <lineage>
        <taxon>Eukaryota</taxon>
        <taxon>Viridiplantae</taxon>
        <taxon>Streptophyta</taxon>
        <taxon>Embryophyta</taxon>
        <taxon>Tracheophyta</taxon>
        <taxon>Spermatophyta</taxon>
        <taxon>Magnoliopsida</taxon>
        <taxon>eudicotyledons</taxon>
        <taxon>Gunneridae</taxon>
        <taxon>Pentapetalae</taxon>
        <taxon>asterids</taxon>
        <taxon>lamiids</taxon>
        <taxon>Lamiales</taxon>
        <taxon>Oleaceae</taxon>
        <taxon>Forsythieae</taxon>
        <taxon>Abeliophyllum</taxon>
    </lineage>
</organism>
<accession>A0ABD1S2J4</accession>
<gene>
    <name evidence="2" type="ORF">Adt_29092</name>
</gene>
<evidence type="ECO:0000313" key="3">
    <source>
        <dbReference type="Proteomes" id="UP001604336"/>
    </source>
</evidence>
<name>A0ABD1S2J4_9LAMI</name>
<dbReference type="AlphaFoldDB" id="A0ABD1S2J4"/>
<dbReference type="Proteomes" id="UP001604336">
    <property type="component" value="Unassembled WGS sequence"/>
</dbReference>
<sequence length="137" mass="15700">MVELSSYHGKNDKTDDSRRAIRGPMDRFVTNIGGGEEPNTKMTGAKQKRLRNNMNGTNSTWARSYDGKAVNKIIHNDHHFWPSVSYALKTTNPLFVVLRLVDSEQMPTMRFIYRAMDNAKEHIAKNLGNKEALYKEI</sequence>
<feature type="compositionally biased region" description="Basic and acidic residues" evidence="1">
    <location>
        <begin position="9"/>
        <end position="19"/>
    </location>
</feature>
<reference evidence="3" key="1">
    <citation type="submission" date="2024-07" db="EMBL/GenBank/DDBJ databases">
        <title>Two chromosome-level genome assemblies of Korean endemic species Abeliophyllum distichum and Forsythia ovata (Oleaceae).</title>
        <authorList>
            <person name="Jang H."/>
        </authorList>
    </citation>
    <scope>NUCLEOTIDE SEQUENCE [LARGE SCALE GENOMIC DNA]</scope>
</reference>
<protein>
    <submittedName>
        <fullName evidence="2">HAT dimerization domain-containing protein/transposase-related</fullName>
    </submittedName>
</protein>